<evidence type="ECO:0000259" key="8">
    <source>
        <dbReference type="SMART" id="SM01030"/>
    </source>
</evidence>
<feature type="domain" description="Rad4 beta-hairpin" evidence="10">
    <location>
        <begin position="349"/>
        <end position="424"/>
    </location>
</feature>
<feature type="compositionally biased region" description="Basic and acidic residues" evidence="6">
    <location>
        <begin position="896"/>
        <end position="905"/>
    </location>
</feature>
<proteinExistence type="inferred from homology"/>
<name>A0AAD5MPF0_PARTN</name>
<keyword evidence="3" id="KW-0227">DNA damage</keyword>
<keyword evidence="7" id="KW-1133">Transmembrane helix</keyword>
<gene>
    <name evidence="11" type="ORF">KIN20_007290</name>
</gene>
<dbReference type="SMART" id="SM01031">
    <property type="entry name" value="BHD_2"/>
    <property type="match status" value="1"/>
</dbReference>
<dbReference type="InterPro" id="IPR042488">
    <property type="entry name" value="Rad4_BHD3_sf"/>
</dbReference>
<accession>A0AAD5MPF0</accession>
<dbReference type="InterPro" id="IPR018325">
    <property type="entry name" value="Rad4/PNGase_transGLS-fold"/>
</dbReference>
<feature type="region of interest" description="Disordered" evidence="6">
    <location>
        <begin position="96"/>
        <end position="118"/>
    </location>
</feature>
<feature type="compositionally biased region" description="Basic and acidic residues" evidence="6">
    <location>
        <begin position="531"/>
        <end position="546"/>
    </location>
</feature>
<dbReference type="InterPro" id="IPR036985">
    <property type="entry name" value="Transglutaminase-like_sf"/>
</dbReference>
<organism evidence="11 12">
    <name type="scientific">Parelaphostrongylus tenuis</name>
    <name type="common">Meningeal worm</name>
    <dbReference type="NCBI Taxonomy" id="148309"/>
    <lineage>
        <taxon>Eukaryota</taxon>
        <taxon>Metazoa</taxon>
        <taxon>Ecdysozoa</taxon>
        <taxon>Nematoda</taxon>
        <taxon>Chromadorea</taxon>
        <taxon>Rhabditida</taxon>
        <taxon>Rhabditina</taxon>
        <taxon>Rhabditomorpha</taxon>
        <taxon>Strongyloidea</taxon>
        <taxon>Metastrongylidae</taxon>
        <taxon>Parelaphostrongylus</taxon>
    </lineage>
</organism>
<evidence type="ECO:0000259" key="9">
    <source>
        <dbReference type="SMART" id="SM01031"/>
    </source>
</evidence>
<feature type="compositionally biased region" description="Basic and acidic residues" evidence="6">
    <location>
        <begin position="1048"/>
        <end position="1070"/>
    </location>
</feature>
<dbReference type="GO" id="GO:0003697">
    <property type="term" value="F:single-stranded DNA binding"/>
    <property type="evidence" value="ECO:0007669"/>
    <property type="project" value="TreeGrafter"/>
</dbReference>
<evidence type="ECO:0000313" key="12">
    <source>
        <dbReference type="Proteomes" id="UP001196413"/>
    </source>
</evidence>
<evidence type="ECO:0000256" key="2">
    <source>
        <dbReference type="ARBA" id="ARBA00009525"/>
    </source>
</evidence>
<dbReference type="PANTHER" id="PTHR12135">
    <property type="entry name" value="DNA REPAIR PROTEIN XP-C / RAD4"/>
    <property type="match status" value="1"/>
</dbReference>
<evidence type="ECO:0000256" key="7">
    <source>
        <dbReference type="SAM" id="Phobius"/>
    </source>
</evidence>
<protein>
    <submittedName>
        <fullName evidence="11">Uncharacterized protein</fullName>
    </submittedName>
</protein>
<dbReference type="GO" id="GO:0006289">
    <property type="term" value="P:nucleotide-excision repair"/>
    <property type="evidence" value="ECO:0007669"/>
    <property type="project" value="InterPro"/>
</dbReference>
<dbReference type="InterPro" id="IPR018328">
    <property type="entry name" value="Rad4_beta-hairpin_dom3"/>
</dbReference>
<dbReference type="Gene3D" id="2.20.20.110">
    <property type="entry name" value="Rad4, beta-hairpin domain BHD1"/>
    <property type="match status" value="1"/>
</dbReference>
<feature type="transmembrane region" description="Helical" evidence="7">
    <location>
        <begin position="55"/>
        <end position="76"/>
    </location>
</feature>
<dbReference type="Gene3D" id="3.90.260.10">
    <property type="entry name" value="Transglutaminase-like"/>
    <property type="match status" value="2"/>
</dbReference>
<feature type="domain" description="Rad4 beta-hairpin" evidence="9">
    <location>
        <begin position="287"/>
        <end position="342"/>
    </location>
</feature>
<comment type="similarity">
    <text evidence="2">Belongs to the XPC family.</text>
</comment>
<dbReference type="GO" id="GO:0006298">
    <property type="term" value="P:mismatch repair"/>
    <property type="evidence" value="ECO:0007669"/>
    <property type="project" value="TreeGrafter"/>
</dbReference>
<dbReference type="GO" id="GO:0005737">
    <property type="term" value="C:cytoplasm"/>
    <property type="evidence" value="ECO:0007669"/>
    <property type="project" value="TreeGrafter"/>
</dbReference>
<dbReference type="Proteomes" id="UP001196413">
    <property type="component" value="Unassembled WGS sequence"/>
</dbReference>
<feature type="region of interest" description="Disordered" evidence="6">
    <location>
        <begin position="507"/>
        <end position="725"/>
    </location>
</feature>
<comment type="subcellular location">
    <subcellularLocation>
        <location evidence="1">Nucleus</location>
    </subcellularLocation>
</comment>
<feature type="compositionally biased region" description="Basic and acidic residues" evidence="6">
    <location>
        <begin position="1183"/>
        <end position="1198"/>
    </location>
</feature>
<feature type="compositionally biased region" description="Basic residues" evidence="6">
    <location>
        <begin position="1243"/>
        <end position="1254"/>
    </location>
</feature>
<dbReference type="GO" id="GO:0000111">
    <property type="term" value="C:nucleotide-excision repair factor 2 complex"/>
    <property type="evidence" value="ECO:0007669"/>
    <property type="project" value="TreeGrafter"/>
</dbReference>
<feature type="compositionally biased region" description="Basic and acidic residues" evidence="6">
    <location>
        <begin position="655"/>
        <end position="674"/>
    </location>
</feature>
<dbReference type="Pfam" id="PF10403">
    <property type="entry name" value="BHD_1"/>
    <property type="match status" value="1"/>
</dbReference>
<evidence type="ECO:0000256" key="3">
    <source>
        <dbReference type="ARBA" id="ARBA00022763"/>
    </source>
</evidence>
<dbReference type="InterPro" id="IPR038765">
    <property type="entry name" value="Papain-like_cys_pep_sf"/>
</dbReference>
<feature type="compositionally biased region" description="Polar residues" evidence="6">
    <location>
        <begin position="910"/>
        <end position="928"/>
    </location>
</feature>
<dbReference type="EMBL" id="JAHQIW010001045">
    <property type="protein sequence ID" value="KAJ1351304.1"/>
    <property type="molecule type" value="Genomic_DNA"/>
</dbReference>
<keyword evidence="4" id="KW-0234">DNA repair</keyword>
<feature type="compositionally biased region" description="Low complexity" evidence="6">
    <location>
        <begin position="741"/>
        <end position="750"/>
    </location>
</feature>
<comment type="caution">
    <text evidence="11">The sequence shown here is derived from an EMBL/GenBank/DDBJ whole genome shotgun (WGS) entry which is preliminary data.</text>
</comment>
<feature type="compositionally biased region" description="Basic residues" evidence="6">
    <location>
        <begin position="886"/>
        <end position="895"/>
    </location>
</feature>
<feature type="compositionally biased region" description="Basic and acidic residues" evidence="6">
    <location>
        <begin position="961"/>
        <end position="979"/>
    </location>
</feature>
<dbReference type="GO" id="GO:0003684">
    <property type="term" value="F:damaged DNA binding"/>
    <property type="evidence" value="ECO:0007669"/>
    <property type="project" value="InterPro"/>
</dbReference>
<feature type="region of interest" description="Disordered" evidence="6">
    <location>
        <begin position="738"/>
        <end position="1429"/>
    </location>
</feature>
<dbReference type="InterPro" id="IPR004583">
    <property type="entry name" value="DNA_repair_Rad4"/>
</dbReference>
<feature type="compositionally biased region" description="Basic residues" evidence="6">
    <location>
        <begin position="716"/>
        <end position="725"/>
    </location>
</feature>
<feature type="compositionally biased region" description="Polar residues" evidence="6">
    <location>
        <begin position="805"/>
        <end position="827"/>
    </location>
</feature>
<dbReference type="InterPro" id="IPR018326">
    <property type="entry name" value="Rad4_beta-hairpin_dom1"/>
</dbReference>
<feature type="domain" description="Rad4 beta-hairpin" evidence="8">
    <location>
        <begin position="231"/>
        <end position="285"/>
    </location>
</feature>
<reference evidence="11" key="1">
    <citation type="submission" date="2021-06" db="EMBL/GenBank/DDBJ databases">
        <title>Parelaphostrongylus tenuis whole genome reference sequence.</title>
        <authorList>
            <person name="Garwood T.J."/>
            <person name="Larsen P.A."/>
            <person name="Fountain-Jones N.M."/>
            <person name="Garbe J.R."/>
            <person name="Macchietto M.G."/>
            <person name="Kania S.A."/>
            <person name="Gerhold R.W."/>
            <person name="Richards J.E."/>
            <person name="Wolf T.M."/>
        </authorList>
    </citation>
    <scope>NUCLEOTIDE SEQUENCE</scope>
    <source>
        <strain evidence="11">MNPRO001-30</strain>
        <tissue evidence="11">Meninges</tissue>
    </source>
</reference>
<feature type="compositionally biased region" description="Basic residues" evidence="6">
    <location>
        <begin position="613"/>
        <end position="625"/>
    </location>
</feature>
<feature type="compositionally biased region" description="Basic and acidic residues" evidence="6">
    <location>
        <begin position="1216"/>
        <end position="1227"/>
    </location>
</feature>
<keyword evidence="7" id="KW-0812">Transmembrane</keyword>
<evidence type="ECO:0000256" key="5">
    <source>
        <dbReference type="ARBA" id="ARBA00023242"/>
    </source>
</evidence>
<keyword evidence="12" id="KW-1185">Reference proteome</keyword>
<feature type="compositionally biased region" description="Acidic residues" evidence="6">
    <location>
        <begin position="1504"/>
        <end position="1521"/>
    </location>
</feature>
<dbReference type="Pfam" id="PF10404">
    <property type="entry name" value="BHD_2"/>
    <property type="match status" value="1"/>
</dbReference>
<dbReference type="Pfam" id="PF03835">
    <property type="entry name" value="Rad4"/>
    <property type="match status" value="2"/>
</dbReference>
<feature type="compositionally biased region" description="Basic residues" evidence="6">
    <location>
        <begin position="104"/>
        <end position="118"/>
    </location>
</feature>
<keyword evidence="5" id="KW-0539">Nucleus</keyword>
<feature type="compositionally biased region" description="Low complexity" evidence="6">
    <location>
        <begin position="1491"/>
        <end position="1503"/>
    </location>
</feature>
<feature type="region of interest" description="Disordered" evidence="6">
    <location>
        <begin position="1489"/>
        <end position="1521"/>
    </location>
</feature>
<dbReference type="SMART" id="SM01030">
    <property type="entry name" value="BHD_1"/>
    <property type="match status" value="1"/>
</dbReference>
<evidence type="ECO:0000256" key="4">
    <source>
        <dbReference type="ARBA" id="ARBA00023204"/>
    </source>
</evidence>
<dbReference type="PANTHER" id="PTHR12135:SF0">
    <property type="entry name" value="DNA REPAIR PROTEIN COMPLEMENTING XP-C CELLS"/>
    <property type="match status" value="1"/>
</dbReference>
<dbReference type="SUPFAM" id="SSF54001">
    <property type="entry name" value="Cysteine proteinases"/>
    <property type="match status" value="2"/>
</dbReference>
<dbReference type="GO" id="GO:0071942">
    <property type="term" value="C:XPC complex"/>
    <property type="evidence" value="ECO:0007669"/>
    <property type="project" value="TreeGrafter"/>
</dbReference>
<feature type="compositionally biased region" description="Basic and acidic residues" evidence="6">
    <location>
        <begin position="1082"/>
        <end position="1100"/>
    </location>
</feature>
<dbReference type="InterPro" id="IPR018327">
    <property type="entry name" value="BHD_2"/>
</dbReference>
<feature type="compositionally biased region" description="Basic and acidic residues" evidence="6">
    <location>
        <begin position="1010"/>
        <end position="1025"/>
    </location>
</feature>
<dbReference type="Gene3D" id="3.30.70.2460">
    <property type="entry name" value="Rad4, beta-hairpin domain BHD3"/>
    <property type="match status" value="1"/>
</dbReference>
<evidence type="ECO:0000256" key="1">
    <source>
        <dbReference type="ARBA" id="ARBA00004123"/>
    </source>
</evidence>
<sequence length="1853" mass="210861">MTVENARRINRWFSVTFRTSETSMKYRPDLCRFDAAARYSEMVAKKMFERDADRAALLFALFVSMGCTARICVNTLPTPRTWNERIANEVAKMRNSSASTFSTKHWKRGRRRRAGFKKKSTRANEYHGMARDYWVEYWDEKQNRWICVDPRSGTVDDPNIIEDYITKPVLHIFAIDIEGDVHEVTARYMSDFWRADLRRRRSESKCVKKNNMQTSRYLSEQENLELHEGLVKKSLPTTMAEFKNHPLYVLEKDLLKFEGIYPRPEDQKPLGEVCGHKVYSRSTVYILQSANNWIKMARNIKVEKKPYKVVKARPNIRVPAEERVQRHLDLFGYWQTEPYRPPKVINGRIPRNEFGNVYMYQPSMCPIGAVHLRLPGLPSIARRLGGLECVPAIVGWDFRSRSNFPIIDGVCVLEEVAEKFISEYRGLEEMRMERENKEREDRALGNWRRLARGVLRYLYTKSKFGAARVILEMVATRRSTREIPGLTAVEKGVEPILSPLPAEAKASSKVGKAGNSNTSFSGFKPGKVRQKSAEPKTKERSENVKEVRRRGEKIEIGNFSYSTRQPEKVVKSPSGIKTDSSPTEVEKDEEEDKWEDFGNTSEEDAAIVVSPSRKSKRRRSSKKALPKQEDIGISGEEVNSGAVISLPKKSRRRAGKETSHEQEDSRKIGEKEKISTVISPPKKSKRRGSEGALHKQVGFGKTMEEHGESSSFSPTRKSKRRSSKKVLYKCEDFGNSIEEATTSTVVSSPSKKSKRPVSKETFDKPKDFRDTSEQDSTSAVVSPPKKSRKRNSEEAFNKQEALGNTVEQGNTSAVISPSGKSTTPSNKETLHKRKDSEIINEKGNTSDVFSPPKSKRRLSKEALHEEEHFGNTSGEDDKTAVIPPPKKSKKRPVKKAFHEQKDIVKIGENNARTVSSTQVKSNVPASTEASHEEELFGNTSEEDNKQFEISPSQKTKRRSKKETTVHDKEDFGNTSEKDNTSAMISYLKKSKKRLSKEDLQEEEIFGNTSGERRSSKETVHDKEDFGNTGGKDNTSAIHSPSKKSMKRLSKEDLHEEEMFRNTSGEDEKAEIPSPKKSKRRSSKETVHDKEDFGSTGEKDNTSAIISPSKKSKKRISKEDVHEEEVFGNTSEEDEKKVEIPSPKKSKRRLSKDTVHDKEDCGNTGEKDSTSVIISPSKKSKGRLSKEDLHEEEVFRNTSEEDNTDAVISPPKKSKRRASEKASHKQEDLGNTSEEDSSRAVVRFQKKSKRRLGKKALREQEDNGNTSEDDSNAVISHPRKLSGSSTKKPSQDTEVRRSGRIVKKKIPKDNEDAIRSSISSSAPDDSDDYVAPKEDDSENDSEENSVETDEEWHGSDAKNSKSPAKKQKVSDSQKRSGNKQIKGSKTREKSQSKGCAKSRTGEGIDLKTAPITPAAARTYVSKPPKPWQKTSETIVESGIVVPPRMLRRGEKKMLKFRILAAALALGRIHEMTDPEASEILQQMRAVSEKKPTSSLLSSATQTSQELEEGESSEDEWEEMELADVGDSNAKNVQVMLEKSEEKDWWAIYLRQEVNKCVRYNWENSHKVNILCYIGHLQYLRKVMLEENLIPSLMLTRMPSGHQKLAEEPMTVENARRITRWFATTFKASETSVKYEPGLCRFDATSRYSEMVAQEVYENDADRAALLFALFVSMGCTARICVNTLLISRKWDENITNELAKMRESSVSPFVSNQMKQGGSGKTKSRKKNTTVNEHSGMVRNYWIEYWDKKQKKWICVDPLSATVDDPNVIEENITKPVMYIFAIDNEGGVREVTARYVSDFWRAEFRRRRTDPKWITSTLRKNFIRADRQRSEQEDLELRQELVKKIATDYDFGV</sequence>
<evidence type="ECO:0000259" key="10">
    <source>
        <dbReference type="SMART" id="SM01032"/>
    </source>
</evidence>
<feature type="compositionally biased region" description="Basic and acidic residues" evidence="6">
    <location>
        <begin position="757"/>
        <end position="772"/>
    </location>
</feature>
<evidence type="ECO:0000256" key="6">
    <source>
        <dbReference type="SAM" id="MobiDB-lite"/>
    </source>
</evidence>
<dbReference type="Pfam" id="PF10405">
    <property type="entry name" value="BHD_3"/>
    <property type="match status" value="1"/>
</dbReference>
<feature type="compositionally biased region" description="Basic and acidic residues" evidence="6">
    <location>
        <begin position="1150"/>
        <end position="1168"/>
    </location>
</feature>
<feature type="compositionally biased region" description="Acidic residues" evidence="6">
    <location>
        <begin position="1334"/>
        <end position="1349"/>
    </location>
</feature>
<feature type="region of interest" description="Disordered" evidence="6">
    <location>
        <begin position="1709"/>
        <end position="1729"/>
    </location>
</feature>
<keyword evidence="7" id="KW-0472">Membrane</keyword>
<feature type="compositionally biased region" description="Basic and acidic residues" evidence="6">
    <location>
        <begin position="859"/>
        <end position="879"/>
    </location>
</feature>
<evidence type="ECO:0000313" key="11">
    <source>
        <dbReference type="EMBL" id="KAJ1351304.1"/>
    </source>
</evidence>
<dbReference type="SMART" id="SM01032">
    <property type="entry name" value="BHD_3"/>
    <property type="match status" value="1"/>
</dbReference>